<evidence type="ECO:0000313" key="4">
    <source>
        <dbReference type="Proteomes" id="UP000193495"/>
    </source>
</evidence>
<dbReference type="Proteomes" id="UP000240624">
    <property type="component" value="Unassembled WGS sequence"/>
</dbReference>
<accession>A0A1X6YTI0</accession>
<dbReference type="AlphaFoldDB" id="A0A1X6YTI0"/>
<dbReference type="InterPro" id="IPR007433">
    <property type="entry name" value="DUF481"/>
</dbReference>
<evidence type="ECO:0000313" key="5">
    <source>
        <dbReference type="Proteomes" id="UP000240624"/>
    </source>
</evidence>
<dbReference type="Gene3D" id="2.40.160.20">
    <property type="match status" value="1"/>
</dbReference>
<name>A0A1X6YTI0_9RHOB</name>
<evidence type="ECO:0000313" key="2">
    <source>
        <dbReference type="EMBL" id="PSK88188.1"/>
    </source>
</evidence>
<proteinExistence type="predicted"/>
<gene>
    <name evidence="2" type="ORF">CLV79_10119</name>
    <name evidence="3" type="ORF">LOS8367_01067</name>
</gene>
<dbReference type="EMBL" id="FWFY01000002">
    <property type="protein sequence ID" value="SLN28884.1"/>
    <property type="molecule type" value="Genomic_DNA"/>
</dbReference>
<reference evidence="3 4" key="1">
    <citation type="submission" date="2017-03" db="EMBL/GenBank/DDBJ databases">
        <authorList>
            <person name="Afonso C.L."/>
            <person name="Miller P.J."/>
            <person name="Scott M.A."/>
            <person name="Spackman E."/>
            <person name="Goraichik I."/>
            <person name="Dimitrov K.M."/>
            <person name="Suarez D.L."/>
            <person name="Swayne D.E."/>
        </authorList>
    </citation>
    <scope>NUCLEOTIDE SEQUENCE [LARGE SCALE GENOMIC DNA]</scope>
    <source>
        <strain evidence="3 4">CECT 8367</strain>
    </source>
</reference>
<protein>
    <submittedName>
        <fullName evidence="2">Putative salt-induced outer membrane protein</fullName>
    </submittedName>
</protein>
<sequence length="282" mass="30763">MTATYKLLMASTILGLMGTAAAAQNFDDVNSPVFSSENQLDDTLEDLDEDIEDDFEVEDPTFGNEGRELGFTGSISARGTATSGNDDTATLGLGARFGFFDGVNGHEVKLSYSYFDAEEEEDDLNRLLAGYDYTRDFSDTFYGFGTAVVAYDEDDTFETDAFVGVGVGYRVFNTPDVQWSIQAGPGYRYLETAEGEEIDEAALSVSSNYFNRISPDLFITNDTDVIASDADTYVTNDLGVTVAMNNALAMRTNLFTEYRTDPAPGDDDTDNTLGVSIVYSFN</sequence>
<organism evidence="3 4">
    <name type="scientific">Limimaricola soesokkakensis</name>
    <dbReference type="NCBI Taxonomy" id="1343159"/>
    <lineage>
        <taxon>Bacteria</taxon>
        <taxon>Pseudomonadati</taxon>
        <taxon>Pseudomonadota</taxon>
        <taxon>Alphaproteobacteria</taxon>
        <taxon>Rhodobacterales</taxon>
        <taxon>Paracoccaceae</taxon>
        <taxon>Limimaricola</taxon>
    </lineage>
</organism>
<keyword evidence="1" id="KW-0732">Signal</keyword>
<feature type="chain" id="PRO_5044568171" evidence="1">
    <location>
        <begin position="23"/>
        <end position="282"/>
    </location>
</feature>
<dbReference type="OrthoDB" id="7631035at2"/>
<evidence type="ECO:0000256" key="1">
    <source>
        <dbReference type="SAM" id="SignalP"/>
    </source>
</evidence>
<dbReference type="Proteomes" id="UP000193495">
    <property type="component" value="Unassembled WGS sequence"/>
</dbReference>
<dbReference type="Pfam" id="PF04338">
    <property type="entry name" value="DUF481"/>
    <property type="match status" value="1"/>
</dbReference>
<keyword evidence="5" id="KW-1185">Reference proteome</keyword>
<dbReference type="RefSeq" id="WP_085895425.1">
    <property type="nucleotide sequence ID" value="NZ_CAXPGX010000131.1"/>
</dbReference>
<dbReference type="EMBL" id="PYGB01000001">
    <property type="protein sequence ID" value="PSK88188.1"/>
    <property type="molecule type" value="Genomic_DNA"/>
</dbReference>
<reference evidence="2 5" key="2">
    <citation type="submission" date="2018-03" db="EMBL/GenBank/DDBJ databases">
        <title>Genomic Encyclopedia of Archaeal and Bacterial Type Strains, Phase II (KMG-II): from individual species to whole genera.</title>
        <authorList>
            <person name="Goeker M."/>
        </authorList>
    </citation>
    <scope>NUCLEOTIDE SEQUENCE [LARGE SCALE GENOMIC DNA]</scope>
    <source>
        <strain evidence="2 5">DSM 29956</strain>
    </source>
</reference>
<evidence type="ECO:0000313" key="3">
    <source>
        <dbReference type="EMBL" id="SLN28884.1"/>
    </source>
</evidence>
<feature type="signal peptide" evidence="1">
    <location>
        <begin position="1"/>
        <end position="22"/>
    </location>
</feature>